<dbReference type="SMART" id="SM00487">
    <property type="entry name" value="DEXDc"/>
    <property type="match status" value="1"/>
</dbReference>
<evidence type="ECO:0000259" key="11">
    <source>
        <dbReference type="PROSITE" id="PS51194"/>
    </source>
</evidence>
<accession>A0A7C1I1V4</accession>
<dbReference type="Gene3D" id="3.40.50.300">
    <property type="entry name" value="P-loop containing nucleotide triphosphate hydrolases"/>
    <property type="match status" value="2"/>
</dbReference>
<dbReference type="GO" id="GO:0140097">
    <property type="term" value="F:catalytic activity, acting on DNA"/>
    <property type="evidence" value="ECO:0007669"/>
    <property type="project" value="UniProtKB-ARBA"/>
</dbReference>
<keyword evidence="5" id="KW-0067">ATP-binding</keyword>
<evidence type="ECO:0000256" key="9">
    <source>
        <dbReference type="ARBA" id="ARBA00093467"/>
    </source>
</evidence>
<feature type="domain" description="Helicase C-terminal" evidence="11">
    <location>
        <begin position="254"/>
        <end position="408"/>
    </location>
</feature>
<dbReference type="GO" id="GO:0004386">
    <property type="term" value="F:helicase activity"/>
    <property type="evidence" value="ECO:0007669"/>
    <property type="project" value="UniProtKB-KW"/>
</dbReference>
<proteinExistence type="inferred from homology"/>
<keyword evidence="3" id="KW-0378">Hydrolase</keyword>
<keyword evidence="4 12" id="KW-0347">Helicase</keyword>
<dbReference type="InterPro" id="IPR011545">
    <property type="entry name" value="DEAD/DEAH_box_helicase_dom"/>
</dbReference>
<dbReference type="InterPro" id="IPR017170">
    <property type="entry name" value="Lhr-like"/>
</dbReference>
<dbReference type="PIRSF" id="PIRSF037307">
    <property type="entry name" value="Lhr-like_helic_prd"/>
    <property type="match status" value="1"/>
</dbReference>
<keyword evidence="7" id="KW-0234">DNA repair</keyword>
<evidence type="ECO:0000256" key="7">
    <source>
        <dbReference type="ARBA" id="ARBA00023204"/>
    </source>
</evidence>
<dbReference type="InterPro" id="IPR027417">
    <property type="entry name" value="P-loop_NTPase"/>
</dbReference>
<dbReference type="InterPro" id="IPR052511">
    <property type="entry name" value="ATP-dep_Helicase"/>
</dbReference>
<dbReference type="InterPro" id="IPR013701">
    <property type="entry name" value="Lhr-like_DEAD/DEAH_assoc"/>
</dbReference>
<keyword evidence="8" id="KW-0413">Isomerase</keyword>
<dbReference type="PANTHER" id="PTHR47962">
    <property type="entry name" value="ATP-DEPENDENT HELICASE LHR-RELATED-RELATED"/>
    <property type="match status" value="1"/>
</dbReference>
<dbReference type="Pfam" id="PF00271">
    <property type="entry name" value="Helicase_C"/>
    <property type="match status" value="1"/>
</dbReference>
<keyword evidence="6" id="KW-0238">DNA-binding</keyword>
<dbReference type="PANTHER" id="PTHR47962:SF5">
    <property type="entry name" value="ATP-DEPENDENT HELICASE LHR-RELATED"/>
    <property type="match status" value="1"/>
</dbReference>
<evidence type="ECO:0000256" key="3">
    <source>
        <dbReference type="ARBA" id="ARBA00022801"/>
    </source>
</evidence>
<evidence type="ECO:0000313" key="12">
    <source>
        <dbReference type="EMBL" id="HDS10784.1"/>
    </source>
</evidence>
<sequence>MMQMSNNDCTGAFKLLDKRLCAELVKHGITTPTDIQEKAIPAILEGRDVLIIAPTGSGKTEAAMLPLFHKLLAEKEKSDNGLPRLVYVTPLRALNRDIFVRMEKISMSVGLSCMVRHGDSTVSERRAFLREPRDWFATTPESIALMLSHEKTRERLKGIKYVVIDEIHELVDSERGSMLEVALRRLKRLSGGAQLVGLSATISSIEAVASLYPFRRNLVIIRSEADKKLEVTVETSGQEGQLSPEKHGEWLARKIDELKRRYRSAIIFTNTRSTAELLGAELRNRGHSDIAVHHGSLSLEVRRSAETALKRGEVWGVVATSSLELGIDVGHLDVVIQIGSPRQALRLMQRAGRSGHKLGEKSRAVILAEPVLDDIVESAVIARRATRGELEEQKPHRNPLDVLVHQLVGLVLAGEARTIDEALEFLRQTYTFRELDEATLNEVLEYASQSGLIRVTGNTISPGKRSRSYYYSTNMIPDTKKIPVYTSTGERIGFLDEDFVLAKLAKDARFVLAGSEWVVLEIGDDKVVVKPAETKLGLPPAWEGELIPVDYKVAREECGFLARAHIEGVERVLTDYPFLGSEAMRFIAWVADEARRRGFYPPSGSYVLLEYDESDRLAVIYSCLGSKGNDALASLLGHYISTRMGLRAALSTDPLRVYVELGRSGASIIVEKALLGAAAIADELAAEAEQAVKATSLFTWRLTQVARKMGMITPQAGLKEALKLVRYLGDTIAGKEALRELLHENLDVERAVGLLKELASNKKRILKQPRRGLSPYTIYGGRASVIGSTGTTSMPLEVAAKMVEKRALEKQVHLVCLNCGYSETRVVESLPETIVCKKCGARIIAPIPVGFTEMISAVQRYLANNKNKKGLSQREKELVEEAIERAQLVLSHGKNAVIALSTYGIGPRAARKALAALKFGWEEFLKKLVEEQQNWYRTREYWD</sequence>
<organism evidence="12">
    <name type="scientific">Fervidicoccus fontis</name>
    <dbReference type="NCBI Taxonomy" id="683846"/>
    <lineage>
        <taxon>Archaea</taxon>
        <taxon>Thermoproteota</taxon>
        <taxon>Thermoprotei</taxon>
        <taxon>Fervidicoccales</taxon>
        <taxon>Fervidicoccaceae</taxon>
        <taxon>Fervidicoccus</taxon>
    </lineage>
</organism>
<evidence type="ECO:0000256" key="5">
    <source>
        <dbReference type="ARBA" id="ARBA00022840"/>
    </source>
</evidence>
<keyword evidence="1" id="KW-0547">Nucleotide-binding</keyword>
<dbReference type="Pfam" id="PF19306">
    <property type="entry name" value="WHD_Lhr"/>
    <property type="match status" value="1"/>
</dbReference>
<evidence type="ECO:0000256" key="1">
    <source>
        <dbReference type="ARBA" id="ARBA00022741"/>
    </source>
</evidence>
<name>A0A7C1I1V4_9CREN</name>
<dbReference type="GO" id="GO:0003677">
    <property type="term" value="F:DNA binding"/>
    <property type="evidence" value="ECO:0007669"/>
    <property type="project" value="UniProtKB-KW"/>
</dbReference>
<evidence type="ECO:0000256" key="2">
    <source>
        <dbReference type="ARBA" id="ARBA00022763"/>
    </source>
</evidence>
<dbReference type="GO" id="GO:0006281">
    <property type="term" value="P:DNA repair"/>
    <property type="evidence" value="ECO:0007669"/>
    <property type="project" value="UniProtKB-KW"/>
</dbReference>
<dbReference type="InterPro" id="IPR003593">
    <property type="entry name" value="AAA+_ATPase"/>
</dbReference>
<evidence type="ECO:0000256" key="6">
    <source>
        <dbReference type="ARBA" id="ARBA00023125"/>
    </source>
</evidence>
<dbReference type="AlphaFoldDB" id="A0A7C1I1V4"/>
<dbReference type="GO" id="GO:0016887">
    <property type="term" value="F:ATP hydrolysis activity"/>
    <property type="evidence" value="ECO:0007669"/>
    <property type="project" value="TreeGrafter"/>
</dbReference>
<evidence type="ECO:0000256" key="4">
    <source>
        <dbReference type="ARBA" id="ARBA00022806"/>
    </source>
</evidence>
<gene>
    <name evidence="12" type="ORF">ENO04_04120</name>
</gene>
<evidence type="ECO:0000259" key="10">
    <source>
        <dbReference type="PROSITE" id="PS51192"/>
    </source>
</evidence>
<dbReference type="EMBL" id="DSDY01000130">
    <property type="protein sequence ID" value="HDS10784.1"/>
    <property type="molecule type" value="Genomic_DNA"/>
</dbReference>
<dbReference type="InterPro" id="IPR014001">
    <property type="entry name" value="Helicase_ATP-bd"/>
</dbReference>
<dbReference type="PROSITE" id="PS51192">
    <property type="entry name" value="HELICASE_ATP_BIND_1"/>
    <property type="match status" value="1"/>
</dbReference>
<dbReference type="Pfam" id="PF08494">
    <property type="entry name" value="DEAD_assoc"/>
    <property type="match status" value="1"/>
</dbReference>
<feature type="domain" description="Helicase ATP-binding" evidence="10">
    <location>
        <begin position="40"/>
        <end position="220"/>
    </location>
</feature>
<dbReference type="InterPro" id="IPR001650">
    <property type="entry name" value="Helicase_C-like"/>
</dbReference>
<dbReference type="SMART" id="SM00382">
    <property type="entry name" value="AAA"/>
    <property type="match status" value="1"/>
</dbReference>
<keyword evidence="2" id="KW-0227">DNA damage</keyword>
<evidence type="ECO:0000256" key="8">
    <source>
        <dbReference type="ARBA" id="ARBA00023235"/>
    </source>
</evidence>
<comment type="caution">
    <text evidence="12">The sequence shown here is derived from an EMBL/GenBank/DDBJ whole genome shotgun (WGS) entry which is preliminary data.</text>
</comment>
<dbReference type="SMART" id="SM00490">
    <property type="entry name" value="HELICc"/>
    <property type="match status" value="1"/>
</dbReference>
<dbReference type="GO" id="GO:0005524">
    <property type="term" value="F:ATP binding"/>
    <property type="evidence" value="ECO:0007669"/>
    <property type="project" value="UniProtKB-KW"/>
</dbReference>
<protein>
    <submittedName>
        <fullName evidence="12">DEAD/DEAH box helicase</fullName>
    </submittedName>
</protein>
<dbReference type="InterPro" id="IPR045628">
    <property type="entry name" value="Lhr_WH_dom"/>
</dbReference>
<comment type="similarity">
    <text evidence="9">Belongs to the Lhr helicase family. Lhr-Core subfamily.</text>
</comment>
<dbReference type="SUPFAM" id="SSF52540">
    <property type="entry name" value="P-loop containing nucleoside triphosphate hydrolases"/>
    <property type="match status" value="1"/>
</dbReference>
<dbReference type="PROSITE" id="PS51194">
    <property type="entry name" value="HELICASE_CTER"/>
    <property type="match status" value="1"/>
</dbReference>
<reference evidence="12" key="1">
    <citation type="journal article" date="2020" name="mSystems">
        <title>Genome- and Community-Level Interaction Insights into Carbon Utilization and Element Cycling Functions of Hydrothermarchaeota in Hydrothermal Sediment.</title>
        <authorList>
            <person name="Zhou Z."/>
            <person name="Liu Y."/>
            <person name="Xu W."/>
            <person name="Pan J."/>
            <person name="Luo Z.H."/>
            <person name="Li M."/>
        </authorList>
    </citation>
    <scope>NUCLEOTIDE SEQUENCE [LARGE SCALE GENOMIC DNA]</scope>
    <source>
        <strain evidence="12">SpSt-123</strain>
    </source>
</reference>
<dbReference type="Pfam" id="PF00270">
    <property type="entry name" value="DEAD"/>
    <property type="match status" value="1"/>
</dbReference>